<accession>A0ACB9JFY9</accession>
<proteinExistence type="predicted"/>
<comment type="caution">
    <text evidence="1">The sequence shown here is derived from an EMBL/GenBank/DDBJ whole genome shotgun (WGS) entry which is preliminary data.</text>
</comment>
<keyword evidence="2" id="KW-1185">Reference proteome</keyword>
<evidence type="ECO:0000313" key="1">
    <source>
        <dbReference type="EMBL" id="KAI3819210.1"/>
    </source>
</evidence>
<dbReference type="EMBL" id="CM042021">
    <property type="protein sequence ID" value="KAI3819210.1"/>
    <property type="molecule type" value="Genomic_DNA"/>
</dbReference>
<evidence type="ECO:0000313" key="2">
    <source>
        <dbReference type="Proteomes" id="UP001056120"/>
    </source>
</evidence>
<dbReference type="Proteomes" id="UP001056120">
    <property type="component" value="Linkage Group LG04"/>
</dbReference>
<reference evidence="2" key="1">
    <citation type="journal article" date="2022" name="Mol. Ecol. Resour.">
        <title>The genomes of chicory, endive, great burdock and yacon provide insights into Asteraceae palaeo-polyploidization history and plant inulin production.</title>
        <authorList>
            <person name="Fan W."/>
            <person name="Wang S."/>
            <person name="Wang H."/>
            <person name="Wang A."/>
            <person name="Jiang F."/>
            <person name="Liu H."/>
            <person name="Zhao H."/>
            <person name="Xu D."/>
            <person name="Zhang Y."/>
        </authorList>
    </citation>
    <scope>NUCLEOTIDE SEQUENCE [LARGE SCALE GENOMIC DNA]</scope>
    <source>
        <strain evidence="2">cv. Yunnan</strain>
    </source>
</reference>
<gene>
    <name evidence="1" type="ORF">L1987_13035</name>
</gene>
<sequence>MLNLTPPASPNESTRVSKISHTVDIDFEYRRPKQIGDFGLTGTPSNFSSIRSYRFYNSSLQKSDSDFKFLEVPLRCLGGVNHLVIAMLNGLIP</sequence>
<organism evidence="1 2">
    <name type="scientific">Smallanthus sonchifolius</name>
    <dbReference type="NCBI Taxonomy" id="185202"/>
    <lineage>
        <taxon>Eukaryota</taxon>
        <taxon>Viridiplantae</taxon>
        <taxon>Streptophyta</taxon>
        <taxon>Embryophyta</taxon>
        <taxon>Tracheophyta</taxon>
        <taxon>Spermatophyta</taxon>
        <taxon>Magnoliopsida</taxon>
        <taxon>eudicotyledons</taxon>
        <taxon>Gunneridae</taxon>
        <taxon>Pentapetalae</taxon>
        <taxon>asterids</taxon>
        <taxon>campanulids</taxon>
        <taxon>Asterales</taxon>
        <taxon>Asteraceae</taxon>
        <taxon>Asteroideae</taxon>
        <taxon>Heliantheae alliance</taxon>
        <taxon>Millerieae</taxon>
        <taxon>Smallanthus</taxon>
    </lineage>
</organism>
<protein>
    <submittedName>
        <fullName evidence="1">Uncharacterized protein</fullName>
    </submittedName>
</protein>
<reference evidence="1 2" key="2">
    <citation type="journal article" date="2022" name="Mol. Ecol. Resour.">
        <title>The genomes of chicory, endive, great burdock and yacon provide insights into Asteraceae paleo-polyploidization history and plant inulin production.</title>
        <authorList>
            <person name="Fan W."/>
            <person name="Wang S."/>
            <person name="Wang H."/>
            <person name="Wang A."/>
            <person name="Jiang F."/>
            <person name="Liu H."/>
            <person name="Zhao H."/>
            <person name="Xu D."/>
            <person name="Zhang Y."/>
        </authorList>
    </citation>
    <scope>NUCLEOTIDE SEQUENCE [LARGE SCALE GENOMIC DNA]</scope>
    <source>
        <strain evidence="2">cv. Yunnan</strain>
        <tissue evidence="1">Leaves</tissue>
    </source>
</reference>
<name>A0ACB9JFY9_9ASTR</name>